<dbReference type="PANTHER" id="PTHR31125:SF8">
    <property type="entry name" value="F20P5.22 PROTEIN"/>
    <property type="match status" value="1"/>
</dbReference>
<dbReference type="InterPro" id="IPR009544">
    <property type="entry name" value="DUF1163"/>
</dbReference>
<dbReference type="Proteomes" id="UP001642260">
    <property type="component" value="Unassembled WGS sequence"/>
</dbReference>
<dbReference type="PANTHER" id="PTHR31125">
    <property type="entry name" value="F20P5.22 PROTEIN-RELATED"/>
    <property type="match status" value="1"/>
</dbReference>
<gene>
    <name evidence="2" type="ORF">ERUC_LOCUS29628</name>
</gene>
<evidence type="ECO:0008006" key="4">
    <source>
        <dbReference type="Google" id="ProtNLM"/>
    </source>
</evidence>
<proteinExistence type="predicted"/>
<dbReference type="EMBL" id="CAKOAT010375153">
    <property type="protein sequence ID" value="CAH8363872.1"/>
    <property type="molecule type" value="Genomic_DNA"/>
</dbReference>
<keyword evidence="1" id="KW-0812">Transmembrane</keyword>
<dbReference type="AlphaFoldDB" id="A0ABC8KY43"/>
<evidence type="ECO:0000256" key="1">
    <source>
        <dbReference type="SAM" id="Phobius"/>
    </source>
</evidence>
<feature type="transmembrane region" description="Helical" evidence="1">
    <location>
        <begin position="27"/>
        <end position="44"/>
    </location>
</feature>
<comment type="caution">
    <text evidence="2">The sequence shown here is derived from an EMBL/GenBank/DDBJ whole genome shotgun (WGS) entry which is preliminary data.</text>
</comment>
<sequence length="207" mass="23576">MGIEEGNYKEPTTDELMFPMRCKCRPCCFVFVCIVAGLLVFSIYKAATYKEPVPKIELASMDFTVLNISDTRLSAKWNMSIRIPNDLPGKFICFQGDLQASFLYKNITLATSSQEKYTNLIYDEPQVLRVSASLSREDIDGLIGKDITEDIKEKKEVRFGTRFYLTDCRKKTSGTLRYACDDVTLRFEPGSEMKAALFGKNPRCVNY</sequence>
<accession>A0ABC8KY43</accession>
<keyword evidence="3" id="KW-1185">Reference proteome</keyword>
<organism evidence="2 3">
    <name type="scientific">Eruca vesicaria subsp. sativa</name>
    <name type="common">Garden rocket</name>
    <name type="synonym">Eruca sativa</name>
    <dbReference type="NCBI Taxonomy" id="29727"/>
    <lineage>
        <taxon>Eukaryota</taxon>
        <taxon>Viridiplantae</taxon>
        <taxon>Streptophyta</taxon>
        <taxon>Embryophyta</taxon>
        <taxon>Tracheophyta</taxon>
        <taxon>Spermatophyta</taxon>
        <taxon>Magnoliopsida</taxon>
        <taxon>eudicotyledons</taxon>
        <taxon>Gunneridae</taxon>
        <taxon>Pentapetalae</taxon>
        <taxon>rosids</taxon>
        <taxon>malvids</taxon>
        <taxon>Brassicales</taxon>
        <taxon>Brassicaceae</taxon>
        <taxon>Brassiceae</taxon>
        <taxon>Eruca</taxon>
    </lineage>
</organism>
<reference evidence="2 3" key="1">
    <citation type="submission" date="2022-03" db="EMBL/GenBank/DDBJ databases">
        <authorList>
            <person name="Macdonald S."/>
            <person name="Ahmed S."/>
            <person name="Newling K."/>
        </authorList>
    </citation>
    <scope>NUCLEOTIDE SEQUENCE [LARGE SCALE GENOMIC DNA]</scope>
</reference>
<evidence type="ECO:0000313" key="2">
    <source>
        <dbReference type="EMBL" id="CAH8363872.1"/>
    </source>
</evidence>
<name>A0ABC8KY43_ERUVS</name>
<evidence type="ECO:0000313" key="3">
    <source>
        <dbReference type="Proteomes" id="UP001642260"/>
    </source>
</evidence>
<keyword evidence="1" id="KW-0472">Membrane</keyword>
<keyword evidence="1" id="KW-1133">Transmembrane helix</keyword>
<protein>
    <recommendedName>
        <fullName evidence="4">Late embryogenesis abundant protein LEA-2 subgroup domain-containing protein</fullName>
    </recommendedName>
</protein>
<dbReference type="Pfam" id="PF06651">
    <property type="entry name" value="DUF1163"/>
    <property type="match status" value="1"/>
</dbReference>